<keyword evidence="1" id="KW-0687">Ribonucleoprotein</keyword>
<comment type="caution">
    <text evidence="1">The sequence shown here is derived from an EMBL/GenBank/DDBJ whole genome shotgun (WGS) entry which is preliminary data.</text>
</comment>
<keyword evidence="2" id="KW-1185">Reference proteome</keyword>
<accession>A0AAX6EQP3</accession>
<sequence length="44" mass="5228">MNFPFFTQRRNLAYFFFLRIDESNDISIPIYAASYPSESNFSLP</sequence>
<reference evidence="1" key="1">
    <citation type="journal article" date="2023" name="GigaByte">
        <title>Genome assembly of the bearded iris, Iris pallida Lam.</title>
        <authorList>
            <person name="Bruccoleri R.E."/>
            <person name="Oakeley E.J."/>
            <person name="Faust A.M.E."/>
            <person name="Altorfer M."/>
            <person name="Dessus-Babus S."/>
            <person name="Burckhardt D."/>
            <person name="Oertli M."/>
            <person name="Naumann U."/>
            <person name="Petersen F."/>
            <person name="Wong J."/>
        </authorList>
    </citation>
    <scope>NUCLEOTIDE SEQUENCE</scope>
    <source>
        <strain evidence="1">GSM-AAB239-AS_SAM_17_03QT</strain>
    </source>
</reference>
<organism evidence="1 2">
    <name type="scientific">Iris pallida</name>
    <name type="common">Sweet iris</name>
    <dbReference type="NCBI Taxonomy" id="29817"/>
    <lineage>
        <taxon>Eukaryota</taxon>
        <taxon>Viridiplantae</taxon>
        <taxon>Streptophyta</taxon>
        <taxon>Embryophyta</taxon>
        <taxon>Tracheophyta</taxon>
        <taxon>Spermatophyta</taxon>
        <taxon>Magnoliopsida</taxon>
        <taxon>Liliopsida</taxon>
        <taxon>Asparagales</taxon>
        <taxon>Iridaceae</taxon>
        <taxon>Iridoideae</taxon>
        <taxon>Irideae</taxon>
        <taxon>Iris</taxon>
    </lineage>
</organism>
<reference evidence="1" key="2">
    <citation type="submission" date="2023-04" db="EMBL/GenBank/DDBJ databases">
        <authorList>
            <person name="Bruccoleri R.E."/>
            <person name="Oakeley E.J."/>
            <person name="Faust A.-M."/>
            <person name="Dessus-Babus S."/>
            <person name="Altorfer M."/>
            <person name="Burckhardt D."/>
            <person name="Oertli M."/>
            <person name="Naumann U."/>
            <person name="Petersen F."/>
            <person name="Wong J."/>
        </authorList>
    </citation>
    <scope>NUCLEOTIDE SEQUENCE</scope>
    <source>
        <strain evidence="1">GSM-AAB239-AS_SAM_17_03QT</strain>
        <tissue evidence="1">Leaf</tissue>
    </source>
</reference>
<gene>
    <name evidence="1" type="ORF">M6B38_175705</name>
</gene>
<dbReference type="AlphaFoldDB" id="A0AAX6EQP3"/>
<dbReference type="GO" id="GO:0005840">
    <property type="term" value="C:ribosome"/>
    <property type="evidence" value="ECO:0007669"/>
    <property type="project" value="UniProtKB-KW"/>
</dbReference>
<evidence type="ECO:0000313" key="2">
    <source>
        <dbReference type="Proteomes" id="UP001140949"/>
    </source>
</evidence>
<dbReference type="EMBL" id="JANAVB010034619">
    <property type="protein sequence ID" value="KAJ6806268.1"/>
    <property type="molecule type" value="Genomic_DNA"/>
</dbReference>
<evidence type="ECO:0000313" key="1">
    <source>
        <dbReference type="EMBL" id="KAJ6806268.1"/>
    </source>
</evidence>
<name>A0AAX6EQP3_IRIPA</name>
<protein>
    <submittedName>
        <fullName evidence="1">Ribosomal protein S14 (Chloroplast)</fullName>
    </submittedName>
</protein>
<proteinExistence type="predicted"/>
<dbReference type="Proteomes" id="UP001140949">
    <property type="component" value="Unassembled WGS sequence"/>
</dbReference>
<keyword evidence="1" id="KW-0689">Ribosomal protein</keyword>